<evidence type="ECO:0000313" key="7">
    <source>
        <dbReference type="Proteomes" id="UP001591681"/>
    </source>
</evidence>
<keyword evidence="2" id="KW-0732">Signal</keyword>
<accession>A0ABD1KVW7</accession>
<gene>
    <name evidence="6" type="ORF">ACEWY4_000181</name>
</gene>
<organism evidence="6 7">
    <name type="scientific">Coilia grayii</name>
    <name type="common">Gray's grenadier anchovy</name>
    <dbReference type="NCBI Taxonomy" id="363190"/>
    <lineage>
        <taxon>Eukaryota</taxon>
        <taxon>Metazoa</taxon>
        <taxon>Chordata</taxon>
        <taxon>Craniata</taxon>
        <taxon>Vertebrata</taxon>
        <taxon>Euteleostomi</taxon>
        <taxon>Actinopterygii</taxon>
        <taxon>Neopterygii</taxon>
        <taxon>Teleostei</taxon>
        <taxon>Clupei</taxon>
        <taxon>Clupeiformes</taxon>
        <taxon>Clupeoidei</taxon>
        <taxon>Engraulidae</taxon>
        <taxon>Coilinae</taxon>
        <taxon>Coilia</taxon>
    </lineage>
</organism>
<evidence type="ECO:0000256" key="4">
    <source>
        <dbReference type="ARBA" id="ARBA00023157"/>
    </source>
</evidence>
<proteinExistence type="predicted"/>
<dbReference type="PROSITE" id="PS01187">
    <property type="entry name" value="EGF_CA"/>
    <property type="match status" value="1"/>
</dbReference>
<dbReference type="InterPro" id="IPR001881">
    <property type="entry name" value="EGF-like_Ca-bd_dom"/>
</dbReference>
<dbReference type="Pfam" id="PF14670">
    <property type="entry name" value="FXa_inhibition"/>
    <property type="match status" value="1"/>
</dbReference>
<feature type="domain" description="EGF-like calcium-binding" evidence="5">
    <location>
        <begin position="50"/>
        <end position="90"/>
    </location>
</feature>
<evidence type="ECO:0000256" key="3">
    <source>
        <dbReference type="ARBA" id="ARBA00022737"/>
    </source>
</evidence>
<evidence type="ECO:0000259" key="5">
    <source>
        <dbReference type="SMART" id="SM00179"/>
    </source>
</evidence>
<sequence length="118" mass="13387">MDALGRADWLAVFTEGQDKHCMFWVNQPETVKERKKEREKERKKERVKENVNECEETNGGCEGSCCNTIGSYYCKCPSGLQLQEDGTSCQVLMLVHKDINDWMDGGPEGHLIPVPGKH</sequence>
<keyword evidence="4" id="KW-1015">Disulfide bond</keyword>
<keyword evidence="1" id="KW-0245">EGF-like domain</keyword>
<dbReference type="GO" id="GO:0032502">
    <property type="term" value="P:developmental process"/>
    <property type="evidence" value="ECO:0007669"/>
    <property type="project" value="UniProtKB-ARBA"/>
</dbReference>
<dbReference type="InterPro" id="IPR050751">
    <property type="entry name" value="ECM_structural_protein"/>
</dbReference>
<dbReference type="Proteomes" id="UP001591681">
    <property type="component" value="Unassembled WGS sequence"/>
</dbReference>
<keyword evidence="7" id="KW-1185">Reference proteome</keyword>
<evidence type="ECO:0000256" key="2">
    <source>
        <dbReference type="ARBA" id="ARBA00022729"/>
    </source>
</evidence>
<reference evidence="6 7" key="1">
    <citation type="submission" date="2024-09" db="EMBL/GenBank/DDBJ databases">
        <title>A chromosome-level genome assembly of Gray's grenadier anchovy, Coilia grayii.</title>
        <authorList>
            <person name="Fu Z."/>
        </authorList>
    </citation>
    <scope>NUCLEOTIDE SEQUENCE [LARGE SCALE GENOMIC DNA]</scope>
    <source>
        <strain evidence="6">G4</strain>
        <tissue evidence="6">Muscle</tissue>
    </source>
</reference>
<name>A0ABD1KVW7_9TELE</name>
<protein>
    <recommendedName>
        <fullName evidence="5">EGF-like calcium-binding domain-containing protein</fullName>
    </recommendedName>
</protein>
<keyword evidence="3" id="KW-0677">Repeat</keyword>
<dbReference type="Gene3D" id="2.10.25.10">
    <property type="entry name" value="Laminin"/>
    <property type="match status" value="1"/>
</dbReference>
<dbReference type="PANTHER" id="PTHR24034:SF209">
    <property type="entry name" value="EGF-LIKE DOMAIN-CONTAINING PROTEIN"/>
    <property type="match status" value="1"/>
</dbReference>
<dbReference type="InterPro" id="IPR018097">
    <property type="entry name" value="EGF_Ca-bd_CS"/>
</dbReference>
<dbReference type="SMART" id="SM00179">
    <property type="entry name" value="EGF_CA"/>
    <property type="match status" value="1"/>
</dbReference>
<dbReference type="CDD" id="cd00054">
    <property type="entry name" value="EGF_CA"/>
    <property type="match status" value="1"/>
</dbReference>
<comment type="caution">
    <text evidence="6">The sequence shown here is derived from an EMBL/GenBank/DDBJ whole genome shotgun (WGS) entry which is preliminary data.</text>
</comment>
<dbReference type="SUPFAM" id="SSF57196">
    <property type="entry name" value="EGF/Laminin"/>
    <property type="match status" value="1"/>
</dbReference>
<dbReference type="PANTHER" id="PTHR24034">
    <property type="entry name" value="EGF-LIKE DOMAIN-CONTAINING PROTEIN"/>
    <property type="match status" value="1"/>
</dbReference>
<dbReference type="EMBL" id="JBHFQA010000001">
    <property type="protein sequence ID" value="KAL2103313.1"/>
    <property type="molecule type" value="Genomic_DNA"/>
</dbReference>
<evidence type="ECO:0000313" key="6">
    <source>
        <dbReference type="EMBL" id="KAL2103313.1"/>
    </source>
</evidence>
<evidence type="ECO:0000256" key="1">
    <source>
        <dbReference type="ARBA" id="ARBA00022536"/>
    </source>
</evidence>
<dbReference type="AlphaFoldDB" id="A0ABD1KVW7"/>